<dbReference type="PANTHER" id="PTHR43797:SF2">
    <property type="entry name" value="HOMOCYSTEINE_CYSTEINE SYNTHASE"/>
    <property type="match status" value="1"/>
</dbReference>
<dbReference type="PROSITE" id="PS00868">
    <property type="entry name" value="CYS_MET_METAB_PP"/>
    <property type="match status" value="1"/>
</dbReference>
<sequence length="479" mass="51867">MSDPYANTPGEGFTTTMLHHGHKLDTDNRARAPPLFQTTSFEFKSNEHGGQLFALAELGPIYTRLMNPTTHVLEYKMAKLEGAPCLAHGDCDNSTTLPNALAVASGQSAQMHALMTFMQAGDNFVASGELYGGTYTQFAYSFKQIGIEVRFADISNLEQVKSLIDENTKCIYIETLSNPSGTVPDFDGIKKIATDAVVPVVCDNTFGMGGYTCKPLAFGVDIIVESATKWIGGHGTSIGGIIVDGSSFNWLAKKADGSLKFPLIGGPQPSYHNGVFAEHPIFGVKATNTVFVLLCRVKTLRDMGGCISPFNSFQLIQGIETLSLRGKAHSENANALAAWLNTHEHVKEGSVCHPSLPSHPSHERAKKYFRSGCFGAVFVFEIKGKNAEEERVRGAKFITSLKMCAHLANVGDSRTLVIHPASTTHQQLNPEQQAAAGVRPASIRISVGYEDLADIHADFDQAFAVAIKKKGLKHFITQM</sequence>
<dbReference type="OrthoDB" id="3512640at2759"/>
<dbReference type="Gene3D" id="3.90.1150.10">
    <property type="entry name" value="Aspartate Aminotransferase, domain 1"/>
    <property type="match status" value="1"/>
</dbReference>
<dbReference type="NCBIfam" id="TIGR01326">
    <property type="entry name" value="OAH_OAS_sulfhy"/>
    <property type="match status" value="1"/>
</dbReference>
<keyword evidence="3" id="KW-0808">Transferase</keyword>
<comment type="caution">
    <text evidence="7">The sequence shown here is derived from an EMBL/GenBank/DDBJ whole genome shotgun (WGS) entry which is preliminary data.</text>
</comment>
<dbReference type="Proteomes" id="UP001165122">
    <property type="component" value="Unassembled WGS sequence"/>
</dbReference>
<dbReference type="InterPro" id="IPR015422">
    <property type="entry name" value="PyrdxlP-dep_Trfase_small"/>
</dbReference>
<dbReference type="InterPro" id="IPR006235">
    <property type="entry name" value="OAc-hSer/O-AcSer_sulfhydrylase"/>
</dbReference>
<keyword evidence="8" id="KW-1185">Reference proteome</keyword>
<accession>A0A9W7FLU7</accession>
<reference evidence="8" key="1">
    <citation type="journal article" date="2023" name="Commun. Biol.">
        <title>Genome analysis of Parmales, the sister group of diatoms, reveals the evolutionary specialization of diatoms from phago-mixotrophs to photoautotrophs.</title>
        <authorList>
            <person name="Ban H."/>
            <person name="Sato S."/>
            <person name="Yoshikawa S."/>
            <person name="Yamada K."/>
            <person name="Nakamura Y."/>
            <person name="Ichinomiya M."/>
            <person name="Sato N."/>
            <person name="Blanc-Mathieu R."/>
            <person name="Endo H."/>
            <person name="Kuwata A."/>
            <person name="Ogata H."/>
        </authorList>
    </citation>
    <scope>NUCLEOTIDE SEQUENCE [LARGE SCALE GENOMIC DNA]</scope>
    <source>
        <strain evidence="8">NIES 3700</strain>
    </source>
</reference>
<dbReference type="GO" id="GO:0006535">
    <property type="term" value="P:cysteine biosynthetic process from serine"/>
    <property type="evidence" value="ECO:0007669"/>
    <property type="project" value="TreeGrafter"/>
</dbReference>
<dbReference type="InterPro" id="IPR000277">
    <property type="entry name" value="Cys/Met-Metab_PyrdxlP-dep_enz"/>
</dbReference>
<comment type="cofactor">
    <cofactor evidence="1 6">
        <name>pyridoxal 5'-phosphate</name>
        <dbReference type="ChEBI" id="CHEBI:597326"/>
    </cofactor>
</comment>
<dbReference type="GO" id="GO:0005737">
    <property type="term" value="C:cytoplasm"/>
    <property type="evidence" value="ECO:0007669"/>
    <property type="project" value="TreeGrafter"/>
</dbReference>
<dbReference type="EMBL" id="BRXW01000213">
    <property type="protein sequence ID" value="GMI14385.1"/>
    <property type="molecule type" value="Genomic_DNA"/>
</dbReference>
<dbReference type="PIRSF" id="PIRSF001434">
    <property type="entry name" value="CGS"/>
    <property type="match status" value="1"/>
</dbReference>
<dbReference type="GO" id="GO:0019346">
    <property type="term" value="P:transsulfuration"/>
    <property type="evidence" value="ECO:0007669"/>
    <property type="project" value="InterPro"/>
</dbReference>
<dbReference type="InterPro" id="IPR015424">
    <property type="entry name" value="PyrdxlP-dep_Trfase"/>
</dbReference>
<evidence type="ECO:0000313" key="7">
    <source>
        <dbReference type="EMBL" id="GMI14385.1"/>
    </source>
</evidence>
<name>A0A9W7FLU7_9STRA</name>
<dbReference type="InterPro" id="IPR015421">
    <property type="entry name" value="PyrdxlP-dep_Trfase_major"/>
</dbReference>
<dbReference type="InterPro" id="IPR054542">
    <property type="entry name" value="Cys_met_metab_PP"/>
</dbReference>
<dbReference type="GO" id="GO:0030170">
    <property type="term" value="F:pyridoxal phosphate binding"/>
    <property type="evidence" value="ECO:0007669"/>
    <property type="project" value="InterPro"/>
</dbReference>
<evidence type="ECO:0000256" key="1">
    <source>
        <dbReference type="ARBA" id="ARBA00001933"/>
    </source>
</evidence>
<evidence type="ECO:0000256" key="5">
    <source>
        <dbReference type="PIRSR" id="PIRSR001434-2"/>
    </source>
</evidence>
<dbReference type="SUPFAM" id="SSF53383">
    <property type="entry name" value="PLP-dependent transferases"/>
    <property type="match status" value="1"/>
</dbReference>
<keyword evidence="4 5" id="KW-0663">Pyridoxal phosphate</keyword>
<dbReference type="GO" id="GO:0071269">
    <property type="term" value="P:L-homocysteine biosynthetic process"/>
    <property type="evidence" value="ECO:0007669"/>
    <property type="project" value="TreeGrafter"/>
</dbReference>
<dbReference type="GO" id="GO:0003961">
    <property type="term" value="F:O-acetylhomoserine aminocarboxypropyltransferase activity"/>
    <property type="evidence" value="ECO:0007669"/>
    <property type="project" value="TreeGrafter"/>
</dbReference>
<dbReference type="GO" id="GO:0004124">
    <property type="term" value="F:cysteine synthase activity"/>
    <property type="evidence" value="ECO:0007669"/>
    <property type="project" value="TreeGrafter"/>
</dbReference>
<dbReference type="PANTHER" id="PTHR43797">
    <property type="entry name" value="HOMOCYSTEINE/CYSTEINE SYNTHASE"/>
    <property type="match status" value="1"/>
</dbReference>
<dbReference type="Gene3D" id="3.40.640.10">
    <property type="entry name" value="Type I PLP-dependent aspartate aminotransferase-like (Major domain)"/>
    <property type="match status" value="1"/>
</dbReference>
<evidence type="ECO:0000256" key="6">
    <source>
        <dbReference type="RuleBase" id="RU362118"/>
    </source>
</evidence>
<organism evidence="7 8">
    <name type="scientific">Triparma laevis f. longispina</name>
    <dbReference type="NCBI Taxonomy" id="1714387"/>
    <lineage>
        <taxon>Eukaryota</taxon>
        <taxon>Sar</taxon>
        <taxon>Stramenopiles</taxon>
        <taxon>Ochrophyta</taxon>
        <taxon>Bolidophyceae</taxon>
        <taxon>Parmales</taxon>
        <taxon>Triparmaceae</taxon>
        <taxon>Triparma</taxon>
    </lineage>
</organism>
<feature type="modified residue" description="N6-(pyridoxal phosphate)lysine" evidence="5">
    <location>
        <position position="229"/>
    </location>
</feature>
<dbReference type="AlphaFoldDB" id="A0A9W7FLU7"/>
<evidence type="ECO:0008006" key="9">
    <source>
        <dbReference type="Google" id="ProtNLM"/>
    </source>
</evidence>
<evidence type="ECO:0000256" key="2">
    <source>
        <dbReference type="ARBA" id="ARBA00009077"/>
    </source>
</evidence>
<evidence type="ECO:0000313" key="8">
    <source>
        <dbReference type="Proteomes" id="UP001165122"/>
    </source>
</evidence>
<evidence type="ECO:0000256" key="3">
    <source>
        <dbReference type="ARBA" id="ARBA00022679"/>
    </source>
</evidence>
<gene>
    <name evidence="7" type="ORF">TrLO_g2411</name>
</gene>
<protein>
    <recommendedName>
        <fullName evidence="9">O-acetylhomoserine (Thiol)-lyase</fullName>
    </recommendedName>
</protein>
<dbReference type="Pfam" id="PF01053">
    <property type="entry name" value="Cys_Met_Meta_PP"/>
    <property type="match status" value="1"/>
</dbReference>
<proteinExistence type="inferred from homology"/>
<comment type="similarity">
    <text evidence="2 6">Belongs to the trans-sulfuration enzymes family.</text>
</comment>
<dbReference type="CDD" id="cd00614">
    <property type="entry name" value="CGS_like"/>
    <property type="match status" value="1"/>
</dbReference>
<evidence type="ECO:0000256" key="4">
    <source>
        <dbReference type="ARBA" id="ARBA00022898"/>
    </source>
</evidence>